<dbReference type="InterPro" id="IPR050261">
    <property type="entry name" value="FrsA_esterase"/>
</dbReference>
<comment type="similarity">
    <text evidence="2">Belongs to the AB hydrolase superfamily. FUS2 hydrolase family.</text>
</comment>
<evidence type="ECO:0000256" key="2">
    <source>
        <dbReference type="ARBA" id="ARBA00038115"/>
    </source>
</evidence>
<protein>
    <submittedName>
        <fullName evidence="5">Alpha/beta hydrolase</fullName>
    </submittedName>
</protein>
<dbReference type="EMBL" id="JBHUDY010000001">
    <property type="protein sequence ID" value="MFD1611672.1"/>
    <property type="molecule type" value="Genomic_DNA"/>
</dbReference>
<dbReference type="PANTHER" id="PTHR22946">
    <property type="entry name" value="DIENELACTONE HYDROLASE DOMAIN-CONTAINING PROTEIN-RELATED"/>
    <property type="match status" value="1"/>
</dbReference>
<dbReference type="GO" id="GO:0016787">
    <property type="term" value="F:hydrolase activity"/>
    <property type="evidence" value="ECO:0007669"/>
    <property type="project" value="UniProtKB-KW"/>
</dbReference>
<evidence type="ECO:0000313" key="6">
    <source>
        <dbReference type="Proteomes" id="UP001597115"/>
    </source>
</evidence>
<sequence>MLKLVALLALAAPAFAATVPNAVVVDPAPDAVAPAGMAAFVLPVEGGAVNAVMYTASGARPHPTLLLLHGFPGNEQNLDLAQAARRAGWNVLTFHYHGSWGSPGAFSLGGATSDARAVVRFLLDPKTVAKYRIDPARIVVAGHSMGGFMAADAAATEPRVAGLVLIDAWNIAETARSLATEQGRREWHEEAVGDLPPLAGTSEQALADEMIAGGARFDLPKRIAAYGKRPLLVLGAERGGGRAAEQTLEAAARSAGNDRVAGQVMPTDHPFSDHRITLAAAMIDWLGTIGAR</sequence>
<proteinExistence type="inferred from homology"/>
<evidence type="ECO:0000256" key="3">
    <source>
        <dbReference type="SAM" id="SignalP"/>
    </source>
</evidence>
<name>A0ABW4I367_9SPHN</name>
<dbReference type="RefSeq" id="WP_380888256.1">
    <property type="nucleotide sequence ID" value="NZ_JBHUDY010000001.1"/>
</dbReference>
<reference evidence="6" key="1">
    <citation type="journal article" date="2019" name="Int. J. Syst. Evol. Microbiol.">
        <title>The Global Catalogue of Microorganisms (GCM) 10K type strain sequencing project: providing services to taxonomists for standard genome sequencing and annotation.</title>
        <authorList>
            <consortium name="The Broad Institute Genomics Platform"/>
            <consortium name="The Broad Institute Genome Sequencing Center for Infectious Disease"/>
            <person name="Wu L."/>
            <person name="Ma J."/>
        </authorList>
    </citation>
    <scope>NUCLEOTIDE SEQUENCE [LARGE SCALE GENOMIC DNA]</scope>
    <source>
        <strain evidence="6">CGMCC 1.16275</strain>
    </source>
</reference>
<gene>
    <name evidence="5" type="ORF">ACFSCW_07655</name>
</gene>
<feature type="domain" description="AB hydrolase-1" evidence="4">
    <location>
        <begin position="65"/>
        <end position="260"/>
    </location>
</feature>
<comment type="caution">
    <text evidence="5">The sequence shown here is derived from an EMBL/GenBank/DDBJ whole genome shotgun (WGS) entry which is preliminary data.</text>
</comment>
<dbReference type="PANTHER" id="PTHR22946:SF9">
    <property type="entry name" value="POLYKETIDE TRANSFERASE AF380"/>
    <property type="match status" value="1"/>
</dbReference>
<feature type="chain" id="PRO_5046715313" evidence="3">
    <location>
        <begin position="17"/>
        <end position="292"/>
    </location>
</feature>
<organism evidence="5 6">
    <name type="scientific">Sphingomonas tabacisoli</name>
    <dbReference type="NCBI Taxonomy" id="2249466"/>
    <lineage>
        <taxon>Bacteria</taxon>
        <taxon>Pseudomonadati</taxon>
        <taxon>Pseudomonadota</taxon>
        <taxon>Alphaproteobacteria</taxon>
        <taxon>Sphingomonadales</taxon>
        <taxon>Sphingomonadaceae</taxon>
        <taxon>Sphingomonas</taxon>
    </lineage>
</organism>
<dbReference type="Proteomes" id="UP001597115">
    <property type="component" value="Unassembled WGS sequence"/>
</dbReference>
<accession>A0ABW4I367</accession>
<keyword evidence="6" id="KW-1185">Reference proteome</keyword>
<evidence type="ECO:0000259" key="4">
    <source>
        <dbReference type="Pfam" id="PF12697"/>
    </source>
</evidence>
<keyword evidence="3" id="KW-0732">Signal</keyword>
<feature type="signal peptide" evidence="3">
    <location>
        <begin position="1"/>
        <end position="16"/>
    </location>
</feature>
<dbReference type="SUPFAM" id="SSF53474">
    <property type="entry name" value="alpha/beta-Hydrolases"/>
    <property type="match status" value="1"/>
</dbReference>
<keyword evidence="1 5" id="KW-0378">Hydrolase</keyword>
<evidence type="ECO:0000256" key="1">
    <source>
        <dbReference type="ARBA" id="ARBA00022801"/>
    </source>
</evidence>
<dbReference type="InterPro" id="IPR029058">
    <property type="entry name" value="AB_hydrolase_fold"/>
</dbReference>
<dbReference type="Pfam" id="PF12697">
    <property type="entry name" value="Abhydrolase_6"/>
    <property type="match status" value="1"/>
</dbReference>
<dbReference type="InterPro" id="IPR000073">
    <property type="entry name" value="AB_hydrolase_1"/>
</dbReference>
<dbReference type="Gene3D" id="3.40.50.1820">
    <property type="entry name" value="alpha/beta hydrolase"/>
    <property type="match status" value="1"/>
</dbReference>
<evidence type="ECO:0000313" key="5">
    <source>
        <dbReference type="EMBL" id="MFD1611672.1"/>
    </source>
</evidence>